<evidence type="ECO:0000313" key="8">
    <source>
        <dbReference type="Proteomes" id="UP001500936"/>
    </source>
</evidence>
<dbReference type="InterPro" id="IPR008969">
    <property type="entry name" value="CarboxyPept-like_regulatory"/>
</dbReference>
<feature type="domain" description="Outer membrane protein beta-barrel" evidence="6">
    <location>
        <begin position="391"/>
        <end position="798"/>
    </location>
</feature>
<sequence>MAATAQVMPFPSGGGQQRPAVAIPGTANADQPRGTGKITGVIIDSTTRNPVEYASVALINPATNKPVDGTVCDDKGRFSLTKVADGEYRLLISFIGYRNQIIPNIKIDRRNDAVNLGNIILAQEVRTLQEVTVTGQAAMIEEKVDRLVYNAEKDVTTRGGDATDVMRRVPMLSVDLDGNITLRGSQNVRVLINNKPSTIVASSVADALKQIPADMIKSVEVITSPSAKYDAEGSAGIINIITKKNTLQGATLNVDAGVGNRGSNLGLSGNLRTGKMGFSLSGFGRANYNIKGTFDNTQTSIQNGVVTAITRQSAQTLNQFIFGTYNLGWDYDIDKSNTITASVRYGARNGLNTQFLTTNSTIGVTPTRTSYRDVDTKDLSGTIDVNVDYTRKLAKPQQEFSFLTQYSRNNRTNDFIAQLLDNSQSIIGRERNDNSSFNQETTIQADYQSPLGKNQQLEFGGKGIFRQVQSDYQYLIATGADGAFRINPNRPNNALYYDQNVAATYLSYTFSTKNKYTFKVGGRYEYTMINADFRAEQPIDIPNYGNFVPSINISKSLKGGKTLRAAYNRRLQRPGIQFLNPNLNAANPQNVTIGNPYLEPELTDNVEASYSTNIKSVYLNLTGYGRRTNNSIESVRTTSEDGVITTTYQNIGRQEAYGVNLFGNATLFSKWQIGGGTEIYYAYLTNNGNNPSLRASNSGLIASARLFTSLQLKQGWGIQGFGFMRGPQVQLQGTQGGFTFYSLGVKKDFKNKKGSVGLAAENFLMNAFRIRNELSTPAFTQNSLTQLYNRGVRVNFSYRIGKMGFDQPVFRRRKSVNNDDVKQGEDSNAGGAQQQQGAPAGGRPR</sequence>
<feature type="region of interest" description="Disordered" evidence="4">
    <location>
        <begin position="1"/>
        <end position="34"/>
    </location>
</feature>
<dbReference type="SUPFAM" id="SSF56935">
    <property type="entry name" value="Porins"/>
    <property type="match status" value="1"/>
</dbReference>
<keyword evidence="8" id="KW-1185">Reference proteome</keyword>
<comment type="subcellular location">
    <subcellularLocation>
        <location evidence="1">Cell outer membrane</location>
    </subcellularLocation>
</comment>
<evidence type="ECO:0000313" key="7">
    <source>
        <dbReference type="EMBL" id="GAA4398126.1"/>
    </source>
</evidence>
<dbReference type="InterPro" id="IPR041700">
    <property type="entry name" value="OMP_b-brl_3"/>
</dbReference>
<dbReference type="InterPro" id="IPR012910">
    <property type="entry name" value="Plug_dom"/>
</dbReference>
<dbReference type="Pfam" id="PF07715">
    <property type="entry name" value="Plug"/>
    <property type="match status" value="1"/>
</dbReference>
<evidence type="ECO:0000259" key="5">
    <source>
        <dbReference type="Pfam" id="PF07715"/>
    </source>
</evidence>
<dbReference type="Gene3D" id="2.40.170.20">
    <property type="entry name" value="TonB-dependent receptor, beta-barrel domain"/>
    <property type="match status" value="1"/>
</dbReference>
<dbReference type="InterPro" id="IPR036942">
    <property type="entry name" value="Beta-barrel_TonB_sf"/>
</dbReference>
<organism evidence="7 8">
    <name type="scientific">Nibrella viscosa</name>
    <dbReference type="NCBI Taxonomy" id="1084524"/>
    <lineage>
        <taxon>Bacteria</taxon>
        <taxon>Pseudomonadati</taxon>
        <taxon>Bacteroidota</taxon>
        <taxon>Cytophagia</taxon>
        <taxon>Cytophagales</taxon>
        <taxon>Spirosomataceae</taxon>
        <taxon>Nibrella</taxon>
    </lineage>
</organism>
<name>A0ABP8JYV7_9BACT</name>
<evidence type="ECO:0000256" key="4">
    <source>
        <dbReference type="SAM" id="MobiDB-lite"/>
    </source>
</evidence>
<feature type="compositionally biased region" description="Basic and acidic residues" evidence="4">
    <location>
        <begin position="816"/>
        <end position="825"/>
    </location>
</feature>
<proteinExistence type="predicted"/>
<dbReference type="Pfam" id="PF13715">
    <property type="entry name" value="CarbopepD_reg_2"/>
    <property type="match status" value="1"/>
</dbReference>
<dbReference type="PANTHER" id="PTHR40980">
    <property type="entry name" value="PLUG DOMAIN-CONTAINING PROTEIN"/>
    <property type="match status" value="1"/>
</dbReference>
<evidence type="ECO:0000256" key="1">
    <source>
        <dbReference type="ARBA" id="ARBA00004442"/>
    </source>
</evidence>
<evidence type="ECO:0000256" key="3">
    <source>
        <dbReference type="ARBA" id="ARBA00023237"/>
    </source>
</evidence>
<keyword evidence="2" id="KW-0472">Membrane</keyword>
<dbReference type="EMBL" id="BAABHB010000001">
    <property type="protein sequence ID" value="GAA4398126.1"/>
    <property type="molecule type" value="Genomic_DNA"/>
</dbReference>
<evidence type="ECO:0000256" key="2">
    <source>
        <dbReference type="ARBA" id="ARBA00023136"/>
    </source>
</evidence>
<reference evidence="8" key="1">
    <citation type="journal article" date="2019" name="Int. J. Syst. Evol. Microbiol.">
        <title>The Global Catalogue of Microorganisms (GCM) 10K type strain sequencing project: providing services to taxonomists for standard genome sequencing and annotation.</title>
        <authorList>
            <consortium name="The Broad Institute Genomics Platform"/>
            <consortium name="The Broad Institute Genome Sequencing Center for Infectious Disease"/>
            <person name="Wu L."/>
            <person name="Ma J."/>
        </authorList>
    </citation>
    <scope>NUCLEOTIDE SEQUENCE [LARGE SCALE GENOMIC DNA]</scope>
    <source>
        <strain evidence="8">JCM 17925</strain>
    </source>
</reference>
<dbReference type="InterPro" id="IPR037066">
    <property type="entry name" value="Plug_dom_sf"/>
</dbReference>
<dbReference type="Gene3D" id="2.170.130.10">
    <property type="entry name" value="TonB-dependent receptor, plug domain"/>
    <property type="match status" value="1"/>
</dbReference>
<dbReference type="Gene3D" id="2.60.40.1120">
    <property type="entry name" value="Carboxypeptidase-like, regulatory domain"/>
    <property type="match status" value="1"/>
</dbReference>
<comment type="caution">
    <text evidence="7">The sequence shown here is derived from an EMBL/GenBank/DDBJ whole genome shotgun (WGS) entry which is preliminary data.</text>
</comment>
<keyword evidence="3" id="KW-0998">Cell outer membrane</keyword>
<dbReference type="Pfam" id="PF14905">
    <property type="entry name" value="OMP_b-brl_3"/>
    <property type="match status" value="1"/>
</dbReference>
<gene>
    <name evidence="7" type="ORF">GCM10023187_08390</name>
</gene>
<dbReference type="Proteomes" id="UP001500936">
    <property type="component" value="Unassembled WGS sequence"/>
</dbReference>
<feature type="domain" description="TonB-dependent receptor plug" evidence="5">
    <location>
        <begin position="149"/>
        <end position="237"/>
    </location>
</feature>
<protein>
    <submittedName>
        <fullName evidence="7">Outer membrane beta-barrel family protein</fullName>
    </submittedName>
</protein>
<dbReference type="SUPFAM" id="SSF49464">
    <property type="entry name" value="Carboxypeptidase regulatory domain-like"/>
    <property type="match status" value="1"/>
</dbReference>
<feature type="region of interest" description="Disordered" evidence="4">
    <location>
        <begin position="811"/>
        <end position="845"/>
    </location>
</feature>
<accession>A0ABP8JYV7</accession>
<feature type="compositionally biased region" description="Low complexity" evidence="4">
    <location>
        <begin position="829"/>
        <end position="845"/>
    </location>
</feature>
<evidence type="ECO:0000259" key="6">
    <source>
        <dbReference type="Pfam" id="PF14905"/>
    </source>
</evidence>
<dbReference type="PANTHER" id="PTHR40980:SF4">
    <property type="entry name" value="TONB-DEPENDENT RECEPTOR-LIKE BETA-BARREL DOMAIN-CONTAINING PROTEIN"/>
    <property type="match status" value="1"/>
</dbReference>